<dbReference type="Proteomes" id="UP000193642">
    <property type="component" value="Unassembled WGS sequence"/>
</dbReference>
<reference evidence="2 3" key="1">
    <citation type="submission" date="2016-07" db="EMBL/GenBank/DDBJ databases">
        <title>Pervasive Adenine N6-methylation of Active Genes in Fungi.</title>
        <authorList>
            <consortium name="DOE Joint Genome Institute"/>
            <person name="Mondo S.J."/>
            <person name="Dannebaum R.O."/>
            <person name="Kuo R.C."/>
            <person name="Labutti K."/>
            <person name="Haridas S."/>
            <person name="Kuo A."/>
            <person name="Salamov A."/>
            <person name="Ahrendt S.R."/>
            <person name="Lipzen A."/>
            <person name="Sullivan W."/>
            <person name="Andreopoulos W.B."/>
            <person name="Clum A."/>
            <person name="Lindquist E."/>
            <person name="Daum C."/>
            <person name="Ramamoorthy G.K."/>
            <person name="Gryganskyi A."/>
            <person name="Culley D."/>
            <person name="Magnuson J.K."/>
            <person name="James T.Y."/>
            <person name="O'Malley M.A."/>
            <person name="Stajich J.E."/>
            <person name="Spatafora J.W."/>
            <person name="Visel A."/>
            <person name="Grigoriev I.V."/>
        </authorList>
    </citation>
    <scope>NUCLEOTIDE SEQUENCE [LARGE SCALE GENOMIC DNA]</scope>
    <source>
        <strain evidence="2 3">JEL800</strain>
    </source>
</reference>
<feature type="region of interest" description="Disordered" evidence="1">
    <location>
        <begin position="75"/>
        <end position="138"/>
    </location>
</feature>
<dbReference type="AlphaFoldDB" id="A0A1Y2CZC0"/>
<evidence type="ECO:0000313" key="2">
    <source>
        <dbReference type="EMBL" id="ORY52371.1"/>
    </source>
</evidence>
<accession>A0A1Y2CZC0</accession>
<comment type="caution">
    <text evidence="2">The sequence shown here is derived from an EMBL/GenBank/DDBJ whole genome shotgun (WGS) entry which is preliminary data.</text>
</comment>
<protein>
    <submittedName>
        <fullName evidence="2">Uncharacterized protein</fullName>
    </submittedName>
</protein>
<proteinExistence type="predicted"/>
<evidence type="ECO:0000256" key="1">
    <source>
        <dbReference type="SAM" id="MobiDB-lite"/>
    </source>
</evidence>
<name>A0A1Y2CZC0_9FUNG</name>
<gene>
    <name evidence="2" type="ORF">BCR33DRAFT_316368</name>
</gene>
<dbReference type="EMBL" id="MCGO01000003">
    <property type="protein sequence ID" value="ORY52371.1"/>
    <property type="molecule type" value="Genomic_DNA"/>
</dbReference>
<feature type="region of interest" description="Disordered" evidence="1">
    <location>
        <begin position="187"/>
        <end position="227"/>
    </location>
</feature>
<feature type="compositionally biased region" description="Basic and acidic residues" evidence="1">
    <location>
        <begin position="215"/>
        <end position="227"/>
    </location>
</feature>
<keyword evidence="3" id="KW-1185">Reference proteome</keyword>
<organism evidence="2 3">
    <name type="scientific">Rhizoclosmatium globosum</name>
    <dbReference type="NCBI Taxonomy" id="329046"/>
    <lineage>
        <taxon>Eukaryota</taxon>
        <taxon>Fungi</taxon>
        <taxon>Fungi incertae sedis</taxon>
        <taxon>Chytridiomycota</taxon>
        <taxon>Chytridiomycota incertae sedis</taxon>
        <taxon>Chytridiomycetes</taxon>
        <taxon>Chytridiales</taxon>
        <taxon>Chytriomycetaceae</taxon>
        <taxon>Rhizoclosmatium</taxon>
    </lineage>
</organism>
<evidence type="ECO:0000313" key="3">
    <source>
        <dbReference type="Proteomes" id="UP000193642"/>
    </source>
</evidence>
<feature type="compositionally biased region" description="Polar residues" evidence="1">
    <location>
        <begin position="75"/>
        <end position="97"/>
    </location>
</feature>
<sequence>MSNEVYFDFREDETVEEEIMPFDLPINSRSFEVPARTRASTASDESDTIYIPDRCESLNRRSVKTYSTYMRGSTSVSLDRTLRSASQPPLSRSTSTPMRRVLEEEPPATSTSTLNVENERIESRGRSRSRKIRDNWRQTMDRTLDRMKRSFSSFGSLGRKGMTTEFVNKREFMADDAILQELHINSQTEEERFPLANVEFNKPTRKSKSAGILGGHEKREPPALHTR</sequence>